<dbReference type="PROSITE" id="PS51375">
    <property type="entry name" value="PPR"/>
    <property type="match status" value="1"/>
</dbReference>
<evidence type="ECO:0000313" key="5">
    <source>
        <dbReference type="Proteomes" id="UP000834106"/>
    </source>
</evidence>
<dbReference type="InterPro" id="IPR044175">
    <property type="entry name" value="At5g66631-like"/>
</dbReference>
<dbReference type="PANTHER" id="PTHR47913:SF1">
    <property type="entry name" value="OS01G0167750 PROTEIN"/>
    <property type="match status" value="1"/>
</dbReference>
<protein>
    <recommendedName>
        <fullName evidence="6">Pentatricopeptide repeat-containing protein</fullName>
    </recommendedName>
</protein>
<dbReference type="EMBL" id="OU503041">
    <property type="protein sequence ID" value="CAI9763319.1"/>
    <property type="molecule type" value="Genomic_DNA"/>
</dbReference>
<reference evidence="4" key="1">
    <citation type="submission" date="2023-05" db="EMBL/GenBank/DDBJ databases">
        <authorList>
            <person name="Huff M."/>
        </authorList>
    </citation>
    <scope>NUCLEOTIDE SEQUENCE</scope>
</reference>
<evidence type="ECO:0000256" key="1">
    <source>
        <dbReference type="ARBA" id="ARBA00022737"/>
    </source>
</evidence>
<evidence type="ECO:0008006" key="6">
    <source>
        <dbReference type="Google" id="ProtNLM"/>
    </source>
</evidence>
<dbReference type="AlphaFoldDB" id="A0AAD1Z5L6"/>
<dbReference type="InterPro" id="IPR011990">
    <property type="entry name" value="TPR-like_helical_dom_sf"/>
</dbReference>
<evidence type="ECO:0000256" key="2">
    <source>
        <dbReference type="PROSITE-ProRule" id="PRU00708"/>
    </source>
</evidence>
<evidence type="ECO:0000256" key="3">
    <source>
        <dbReference type="SAM" id="SignalP"/>
    </source>
</evidence>
<name>A0AAD1Z5L6_9LAMI</name>
<dbReference type="Gene3D" id="1.25.40.10">
    <property type="entry name" value="Tetratricopeptide repeat domain"/>
    <property type="match status" value="1"/>
</dbReference>
<proteinExistence type="predicted"/>
<keyword evidence="1" id="KW-0677">Repeat</keyword>
<evidence type="ECO:0000313" key="4">
    <source>
        <dbReference type="EMBL" id="CAI9763319.1"/>
    </source>
</evidence>
<feature type="signal peptide" evidence="3">
    <location>
        <begin position="1"/>
        <end position="21"/>
    </location>
</feature>
<dbReference type="InterPro" id="IPR002885">
    <property type="entry name" value="PPR_rpt"/>
</dbReference>
<feature type="chain" id="PRO_5041971684" description="Pentatricopeptide repeat-containing protein" evidence="3">
    <location>
        <begin position="22"/>
        <end position="176"/>
    </location>
</feature>
<gene>
    <name evidence="4" type="ORF">FPE_LOCUS10749</name>
</gene>
<keyword evidence="3" id="KW-0732">Signal</keyword>
<keyword evidence="5" id="KW-1185">Reference proteome</keyword>
<dbReference type="PANTHER" id="PTHR47913">
    <property type="entry name" value="OS01G0167750 PROTEIN"/>
    <property type="match status" value="1"/>
</dbReference>
<dbReference type="Proteomes" id="UP000834106">
    <property type="component" value="Chromosome 6"/>
</dbReference>
<feature type="repeat" description="PPR" evidence="2">
    <location>
        <begin position="135"/>
        <end position="169"/>
    </location>
</feature>
<organism evidence="4 5">
    <name type="scientific">Fraxinus pennsylvanica</name>
    <dbReference type="NCBI Taxonomy" id="56036"/>
    <lineage>
        <taxon>Eukaryota</taxon>
        <taxon>Viridiplantae</taxon>
        <taxon>Streptophyta</taxon>
        <taxon>Embryophyta</taxon>
        <taxon>Tracheophyta</taxon>
        <taxon>Spermatophyta</taxon>
        <taxon>Magnoliopsida</taxon>
        <taxon>eudicotyledons</taxon>
        <taxon>Gunneridae</taxon>
        <taxon>Pentapetalae</taxon>
        <taxon>asterids</taxon>
        <taxon>lamiids</taxon>
        <taxon>Lamiales</taxon>
        <taxon>Oleaceae</taxon>
        <taxon>Oleeae</taxon>
        <taxon>Fraxinus</taxon>
    </lineage>
</organism>
<accession>A0AAD1Z5L6</accession>
<sequence length="176" mass="20314">MLMLAILTRLLVFWMSGDEDADSVHGNVKHEVQLKPWLDPAALAGALQHWRSGEVFALENANFVWTTRLVCKFIRSFKSAETAWQFFCWVIYQPGFTHYTYNISRMITKLARHGCVLLVDQLLFNQRESHITKSMLLLYSSLLRALEKCKMNIEALDILDEMILLGISPDKQMFTG</sequence>